<dbReference type="SUPFAM" id="SSF46689">
    <property type="entry name" value="Homeodomain-like"/>
    <property type="match status" value="1"/>
</dbReference>
<protein>
    <recommendedName>
        <fullName evidence="3">BTB domain-containing protein</fullName>
    </recommendedName>
</protein>
<dbReference type="InterPro" id="IPR000210">
    <property type="entry name" value="BTB/POZ_dom"/>
</dbReference>
<dbReference type="PANTHER" id="PTHR23110:SF106">
    <property type="entry name" value="FI01104P"/>
    <property type="match status" value="1"/>
</dbReference>
<dbReference type="InterPro" id="IPR009057">
    <property type="entry name" value="Homeodomain-like_sf"/>
</dbReference>
<evidence type="ECO:0000259" key="3">
    <source>
        <dbReference type="PROSITE" id="PS50097"/>
    </source>
</evidence>
<evidence type="ECO:0000313" key="4">
    <source>
        <dbReference type="EnsemblMetazoa" id="ACUA002129-PA"/>
    </source>
</evidence>
<comment type="subcellular location">
    <subcellularLocation>
        <location evidence="1">Nucleus</location>
    </subcellularLocation>
</comment>
<dbReference type="Gene3D" id="3.30.710.10">
    <property type="entry name" value="Potassium Channel Kv1.1, Chain A"/>
    <property type="match status" value="1"/>
</dbReference>
<dbReference type="SUPFAM" id="SSF54695">
    <property type="entry name" value="POZ domain"/>
    <property type="match status" value="1"/>
</dbReference>
<dbReference type="GO" id="GO:0005634">
    <property type="term" value="C:nucleus"/>
    <property type="evidence" value="ECO:0007669"/>
    <property type="project" value="UniProtKB-SubCell"/>
</dbReference>
<keyword evidence="2" id="KW-0539">Nucleus</keyword>
<evidence type="ECO:0000313" key="5">
    <source>
        <dbReference type="Proteomes" id="UP000075883"/>
    </source>
</evidence>
<dbReference type="Proteomes" id="UP000075883">
    <property type="component" value="Unassembled WGS sequence"/>
</dbReference>
<dbReference type="Gene3D" id="1.10.10.60">
    <property type="entry name" value="Homeodomain-like"/>
    <property type="match status" value="1"/>
</dbReference>
<reference evidence="4" key="2">
    <citation type="submission" date="2020-05" db="UniProtKB">
        <authorList>
            <consortium name="EnsemblMetazoa"/>
        </authorList>
    </citation>
    <scope>IDENTIFICATION</scope>
    <source>
        <strain evidence="4">A-37</strain>
    </source>
</reference>
<dbReference type="VEuPathDB" id="VectorBase:ACUA002129"/>
<feature type="domain" description="BTB" evidence="3">
    <location>
        <begin position="30"/>
        <end position="101"/>
    </location>
</feature>
<evidence type="ECO:0000256" key="2">
    <source>
        <dbReference type="ARBA" id="ARBA00023242"/>
    </source>
</evidence>
<dbReference type="PANTHER" id="PTHR23110">
    <property type="entry name" value="BTB DOMAIN TRANSCRIPTION FACTOR"/>
    <property type="match status" value="1"/>
</dbReference>
<organism evidence="4 5">
    <name type="scientific">Anopheles culicifacies</name>
    <dbReference type="NCBI Taxonomy" id="139723"/>
    <lineage>
        <taxon>Eukaryota</taxon>
        <taxon>Metazoa</taxon>
        <taxon>Ecdysozoa</taxon>
        <taxon>Arthropoda</taxon>
        <taxon>Hexapoda</taxon>
        <taxon>Insecta</taxon>
        <taxon>Pterygota</taxon>
        <taxon>Neoptera</taxon>
        <taxon>Endopterygota</taxon>
        <taxon>Diptera</taxon>
        <taxon>Nematocera</taxon>
        <taxon>Culicoidea</taxon>
        <taxon>Culicidae</taxon>
        <taxon>Anophelinae</taxon>
        <taxon>Anopheles</taxon>
        <taxon>culicifacies species complex</taxon>
    </lineage>
</organism>
<dbReference type="InterPro" id="IPR051095">
    <property type="entry name" value="Dros_DevTransReg"/>
</dbReference>
<dbReference type="EMBL" id="AXCM01005863">
    <property type="status" value="NOT_ANNOTATED_CDS"/>
    <property type="molecule type" value="Genomic_DNA"/>
</dbReference>
<proteinExistence type="predicted"/>
<dbReference type="InterPro" id="IPR007889">
    <property type="entry name" value="HTH_Psq"/>
</dbReference>
<evidence type="ECO:0000256" key="1">
    <source>
        <dbReference type="ARBA" id="ARBA00004123"/>
    </source>
</evidence>
<dbReference type="Pfam" id="PF05225">
    <property type="entry name" value="HTH_psq"/>
    <property type="match status" value="1"/>
</dbReference>
<accession>A0A182LUA3</accession>
<dbReference type="EnsemblMetazoa" id="ACUA002129-RA">
    <property type="protein sequence ID" value="ACUA002129-PA"/>
    <property type="gene ID" value="ACUA002129"/>
</dbReference>
<name>A0A182LUA3_9DIPT</name>
<dbReference type="PROSITE" id="PS50097">
    <property type="entry name" value="BTB"/>
    <property type="match status" value="1"/>
</dbReference>
<dbReference type="SMART" id="SM00225">
    <property type="entry name" value="BTB"/>
    <property type="match status" value="1"/>
</dbReference>
<reference evidence="5" key="1">
    <citation type="submission" date="2013-09" db="EMBL/GenBank/DDBJ databases">
        <title>The Genome Sequence of Anopheles culicifacies species A.</title>
        <authorList>
            <consortium name="The Broad Institute Genomics Platform"/>
            <person name="Neafsey D.E."/>
            <person name="Besansky N."/>
            <person name="Howell P."/>
            <person name="Walton C."/>
            <person name="Young S.K."/>
            <person name="Zeng Q."/>
            <person name="Gargeya S."/>
            <person name="Fitzgerald M."/>
            <person name="Haas B."/>
            <person name="Abouelleil A."/>
            <person name="Allen A.W."/>
            <person name="Alvarado L."/>
            <person name="Arachchi H.M."/>
            <person name="Berlin A.M."/>
            <person name="Chapman S.B."/>
            <person name="Gainer-Dewar J."/>
            <person name="Goldberg J."/>
            <person name="Griggs A."/>
            <person name="Gujja S."/>
            <person name="Hansen M."/>
            <person name="Howarth C."/>
            <person name="Imamovic A."/>
            <person name="Ireland A."/>
            <person name="Larimer J."/>
            <person name="McCowan C."/>
            <person name="Murphy C."/>
            <person name="Pearson M."/>
            <person name="Poon T.W."/>
            <person name="Priest M."/>
            <person name="Roberts A."/>
            <person name="Saif S."/>
            <person name="Shea T."/>
            <person name="Sisk P."/>
            <person name="Sykes S."/>
            <person name="Wortman J."/>
            <person name="Nusbaum C."/>
            <person name="Birren B."/>
        </authorList>
    </citation>
    <scope>NUCLEOTIDE SEQUENCE [LARGE SCALE GENOMIC DNA]</scope>
    <source>
        <strain evidence="5">A-37</strain>
    </source>
</reference>
<dbReference type="InterPro" id="IPR011333">
    <property type="entry name" value="SKP1/BTB/POZ_sf"/>
</dbReference>
<dbReference type="GO" id="GO:0006357">
    <property type="term" value="P:regulation of transcription by RNA polymerase II"/>
    <property type="evidence" value="ECO:0007669"/>
    <property type="project" value="TreeGrafter"/>
</dbReference>
<dbReference type="AlphaFoldDB" id="A0A182LUA3"/>
<keyword evidence="5" id="KW-1185">Reference proteome</keyword>
<dbReference type="Pfam" id="PF00651">
    <property type="entry name" value="BTB"/>
    <property type="match status" value="1"/>
</dbReference>
<dbReference type="GO" id="GO:0003677">
    <property type="term" value="F:DNA binding"/>
    <property type="evidence" value="ECO:0007669"/>
    <property type="project" value="InterPro"/>
</dbReference>
<dbReference type="CDD" id="cd18186">
    <property type="entry name" value="BTB_POZ_ZBTB_KLHL-like"/>
    <property type="match status" value="1"/>
</dbReference>
<sequence>MANVSCVKWDNFEEYMVRAVHEIFENHQYTDCRLVVPGGELWANRAILCTASRFFASIFTSTKNMPTMDAGRLTVLIPDLKLSCLRWVLQFIYTGEVYLQPHDVEPFLEACRFLEIRGVPYNKDPTVEINLGTFINPLQEVSTADSNGSEATENFVHGCRQEDDQECDVAGTDERVNALKAENETENILYEEVELGEPVMESSSSMDYPMENEDSDPTFPDLLNEALEAYEARLNAAIDAIVNRGVSYRIASQQSNISKTVLWRRTMRMPRMPRPTSPKLANQRSEAIDALKSGEKLLHVSQRFEIPLSTLHRDKIRLYKKGILPGIVTTRKRDKSEHFRQRLVEAVNECLAGRMSLSEAARVYDLPKTSIWRNVRSSQAKTSGTDGKDPKQAKWMQNSRQLNATLQDGSACISNRNMDVSGTELTQDSIILGQN</sequence>